<evidence type="ECO:0000313" key="2">
    <source>
        <dbReference type="Proteomes" id="UP000018721"/>
    </source>
</evidence>
<protein>
    <submittedName>
        <fullName evidence="1">Uncharacterized protein</fullName>
    </submittedName>
</protein>
<comment type="caution">
    <text evidence="1">The sequence shown here is derived from an EMBL/GenBank/DDBJ whole genome shotgun (WGS) entry which is preliminary data.</text>
</comment>
<dbReference type="AlphaFoldDB" id="V9FMC6"/>
<organism evidence="1 2">
    <name type="scientific">Phytophthora nicotianae P1569</name>
    <dbReference type="NCBI Taxonomy" id="1317065"/>
    <lineage>
        <taxon>Eukaryota</taxon>
        <taxon>Sar</taxon>
        <taxon>Stramenopiles</taxon>
        <taxon>Oomycota</taxon>
        <taxon>Peronosporomycetes</taxon>
        <taxon>Peronosporales</taxon>
        <taxon>Peronosporaceae</taxon>
        <taxon>Phytophthora</taxon>
    </lineage>
</organism>
<sequence length="41" mass="4681">MRSTANVIFFPSSEFSSLSPTWLVAIQPWQLRPDAKCKDIL</sequence>
<accession>V9FMC6</accession>
<gene>
    <name evidence="1" type="ORF">F443_05086</name>
</gene>
<name>V9FMC6_PHYNI</name>
<keyword evidence="2" id="KW-1185">Reference proteome</keyword>
<dbReference type="Proteomes" id="UP000018721">
    <property type="component" value="Unassembled WGS sequence"/>
</dbReference>
<dbReference type="EMBL" id="ANIZ01000897">
    <property type="protein sequence ID" value="ETI51562.1"/>
    <property type="molecule type" value="Genomic_DNA"/>
</dbReference>
<evidence type="ECO:0000313" key="1">
    <source>
        <dbReference type="EMBL" id="ETI51562.1"/>
    </source>
</evidence>
<proteinExistence type="predicted"/>
<dbReference type="HOGENOM" id="CLU_3280755_0_0_1"/>
<reference evidence="1 2" key="1">
    <citation type="submission" date="2013-11" db="EMBL/GenBank/DDBJ databases">
        <title>The Genome Sequence of Phytophthora parasitica P1569.</title>
        <authorList>
            <consortium name="The Broad Institute Genomics Platform"/>
            <person name="Russ C."/>
            <person name="Tyler B."/>
            <person name="Panabieres F."/>
            <person name="Shan W."/>
            <person name="Tripathy S."/>
            <person name="Grunwald N."/>
            <person name="Machado M."/>
            <person name="Johnson C.S."/>
            <person name="Arredondo F."/>
            <person name="Hong C."/>
            <person name="Coffey M."/>
            <person name="Young S.K."/>
            <person name="Zeng Q."/>
            <person name="Gargeya S."/>
            <person name="Fitzgerald M."/>
            <person name="Abouelleil A."/>
            <person name="Alvarado L."/>
            <person name="Chapman S.B."/>
            <person name="Gainer-Dewar J."/>
            <person name="Goldberg J."/>
            <person name="Griggs A."/>
            <person name="Gujja S."/>
            <person name="Hansen M."/>
            <person name="Howarth C."/>
            <person name="Imamovic A."/>
            <person name="Ireland A."/>
            <person name="Larimer J."/>
            <person name="McCowan C."/>
            <person name="Murphy C."/>
            <person name="Pearson M."/>
            <person name="Poon T.W."/>
            <person name="Priest M."/>
            <person name="Roberts A."/>
            <person name="Saif S."/>
            <person name="Shea T."/>
            <person name="Sykes S."/>
            <person name="Wortman J."/>
            <person name="Nusbaum C."/>
            <person name="Birren B."/>
        </authorList>
    </citation>
    <scope>NUCLEOTIDE SEQUENCE [LARGE SCALE GENOMIC DNA]</scope>
    <source>
        <strain evidence="1 2">P1569</strain>
    </source>
</reference>